<keyword evidence="3" id="KW-1185">Reference proteome</keyword>
<reference evidence="2 3" key="1">
    <citation type="submission" date="2024-07" db="EMBL/GenBank/DDBJ databases">
        <title>Section-level genome sequencing and comparative genomics of Aspergillus sections Usti and Cavernicolus.</title>
        <authorList>
            <consortium name="Lawrence Berkeley National Laboratory"/>
            <person name="Nybo J.L."/>
            <person name="Vesth T.C."/>
            <person name="Theobald S."/>
            <person name="Frisvad J.C."/>
            <person name="Larsen T.O."/>
            <person name="Kjaerboelling I."/>
            <person name="Rothschild-Mancinelli K."/>
            <person name="Lyhne E.K."/>
            <person name="Kogle M.E."/>
            <person name="Barry K."/>
            <person name="Clum A."/>
            <person name="Na H."/>
            <person name="Ledsgaard L."/>
            <person name="Lin J."/>
            <person name="Lipzen A."/>
            <person name="Kuo A."/>
            <person name="Riley R."/>
            <person name="Mondo S."/>
            <person name="Labutti K."/>
            <person name="Haridas S."/>
            <person name="Pangalinan J."/>
            <person name="Salamov A.A."/>
            <person name="Simmons B.A."/>
            <person name="Magnuson J.K."/>
            <person name="Chen J."/>
            <person name="Drula E."/>
            <person name="Henrissat B."/>
            <person name="Wiebenga A."/>
            <person name="Lubbers R.J."/>
            <person name="Gomes A.C."/>
            <person name="Makela M.R."/>
            <person name="Stajich J."/>
            <person name="Grigoriev I.V."/>
            <person name="Mortensen U.H."/>
            <person name="De Vries R.P."/>
            <person name="Baker S.E."/>
            <person name="Andersen M.R."/>
        </authorList>
    </citation>
    <scope>NUCLEOTIDE SEQUENCE [LARGE SCALE GENOMIC DNA]</scope>
    <source>
        <strain evidence="2 3">CBS 588.65</strain>
    </source>
</reference>
<protein>
    <submittedName>
        <fullName evidence="2">Uncharacterized protein</fullName>
    </submittedName>
</protein>
<organism evidence="2 3">
    <name type="scientific">Aspergillus granulosus</name>
    <dbReference type="NCBI Taxonomy" id="176169"/>
    <lineage>
        <taxon>Eukaryota</taxon>
        <taxon>Fungi</taxon>
        <taxon>Dikarya</taxon>
        <taxon>Ascomycota</taxon>
        <taxon>Pezizomycotina</taxon>
        <taxon>Eurotiomycetes</taxon>
        <taxon>Eurotiomycetidae</taxon>
        <taxon>Eurotiales</taxon>
        <taxon>Aspergillaceae</taxon>
        <taxon>Aspergillus</taxon>
        <taxon>Aspergillus subgen. Nidulantes</taxon>
    </lineage>
</organism>
<name>A0ABR4GR90_9EURO</name>
<proteinExistence type="predicted"/>
<evidence type="ECO:0000313" key="3">
    <source>
        <dbReference type="Proteomes" id="UP001610334"/>
    </source>
</evidence>
<comment type="caution">
    <text evidence="2">The sequence shown here is derived from an EMBL/GenBank/DDBJ whole genome shotgun (WGS) entry which is preliminary data.</text>
</comment>
<sequence>MRSQDGERTLAPHSSILCRKQQLYQTLNTALRQNPDTVSDDLLGDIIMAAVTESRIPDMAACRVHFRGFEEAIRIRGELENSLRAASTKALQLAHLMPYIVCEPLGDEERDHEEARGGREPSIVNQTEDFQSFLVAELAFSSNPTQPTPPDPCAHTDSRNPESLPTVVSILDAELVSYLRPEGDRLVSFTDESSNFLSLYLIATTLRSGGSSPSSADRFIAHLASVFRAASALHKPTEVVSLTGQGFMWVVFNAVQGHWETHYGSSGALFMLLSHSIRALRAFRNLTSKRARKKARMLMCEALWGLPVGNQERVPVEGVESLVTNPSRR</sequence>
<gene>
    <name evidence="2" type="ORF">BJX63DRAFT_417032</name>
</gene>
<dbReference type="EMBL" id="JBFXLT010000305">
    <property type="protein sequence ID" value="KAL2801588.1"/>
    <property type="molecule type" value="Genomic_DNA"/>
</dbReference>
<accession>A0ABR4GR90</accession>
<dbReference type="Proteomes" id="UP001610334">
    <property type="component" value="Unassembled WGS sequence"/>
</dbReference>
<feature type="region of interest" description="Disordered" evidence="1">
    <location>
        <begin position="141"/>
        <end position="160"/>
    </location>
</feature>
<evidence type="ECO:0000313" key="2">
    <source>
        <dbReference type="EMBL" id="KAL2801588.1"/>
    </source>
</evidence>
<evidence type="ECO:0000256" key="1">
    <source>
        <dbReference type="SAM" id="MobiDB-lite"/>
    </source>
</evidence>